<reference evidence="3 4" key="1">
    <citation type="journal article" date="2018" name="Gigascience">
        <title>Genomes of trombidid mites reveal novel predicted allergens and laterally-transferred genes associated with secondary metabolism.</title>
        <authorList>
            <person name="Dong X."/>
            <person name="Chaisiri K."/>
            <person name="Xia D."/>
            <person name="Armstrong S.D."/>
            <person name="Fang Y."/>
            <person name="Donnelly M.J."/>
            <person name="Kadowaki T."/>
            <person name="McGarry J.W."/>
            <person name="Darby A.C."/>
            <person name="Makepeace B.L."/>
        </authorList>
    </citation>
    <scope>NUCLEOTIDE SEQUENCE [LARGE SCALE GENOMIC DNA]</scope>
    <source>
        <strain evidence="3">UoL-WK</strain>
    </source>
</reference>
<dbReference type="InterPro" id="IPR036691">
    <property type="entry name" value="Endo/exonu/phosph_ase_sf"/>
</dbReference>
<organism evidence="3 4">
    <name type="scientific">Dinothrombium tinctorium</name>
    <dbReference type="NCBI Taxonomy" id="1965070"/>
    <lineage>
        <taxon>Eukaryota</taxon>
        <taxon>Metazoa</taxon>
        <taxon>Ecdysozoa</taxon>
        <taxon>Arthropoda</taxon>
        <taxon>Chelicerata</taxon>
        <taxon>Arachnida</taxon>
        <taxon>Acari</taxon>
        <taxon>Acariformes</taxon>
        <taxon>Trombidiformes</taxon>
        <taxon>Prostigmata</taxon>
        <taxon>Anystina</taxon>
        <taxon>Parasitengona</taxon>
        <taxon>Trombidioidea</taxon>
        <taxon>Trombidiidae</taxon>
        <taxon>Dinothrombium</taxon>
    </lineage>
</organism>
<keyword evidence="3" id="KW-0808">Transferase</keyword>
<feature type="domain" description="Reverse transcriptase" evidence="2">
    <location>
        <begin position="1"/>
        <end position="333"/>
    </location>
</feature>
<evidence type="ECO:0000313" key="3">
    <source>
        <dbReference type="EMBL" id="RWS10203.1"/>
    </source>
</evidence>
<dbReference type="STRING" id="1965070.A0A3S3S4D3"/>
<name>A0A3S3S4D3_9ACAR</name>
<dbReference type="EMBL" id="NCKU01002187">
    <property type="protein sequence ID" value="RWS10203.1"/>
    <property type="molecule type" value="Genomic_DNA"/>
</dbReference>
<gene>
    <name evidence="3" type="ORF">B4U79_00324</name>
</gene>
<dbReference type="GO" id="GO:0003964">
    <property type="term" value="F:RNA-directed DNA polymerase activity"/>
    <property type="evidence" value="ECO:0007669"/>
    <property type="project" value="UniProtKB-KW"/>
</dbReference>
<feature type="region of interest" description="Disordered" evidence="1">
    <location>
        <begin position="165"/>
        <end position="197"/>
    </location>
</feature>
<comment type="caution">
    <text evidence="3">The sequence shown here is derived from an EMBL/GenBank/DDBJ whole genome shotgun (WGS) entry which is preliminary data.</text>
</comment>
<dbReference type="Gene3D" id="3.60.10.10">
    <property type="entry name" value="Endonuclease/exonuclease/phosphatase"/>
    <property type="match status" value="1"/>
</dbReference>
<dbReference type="InterPro" id="IPR000477">
    <property type="entry name" value="RT_dom"/>
</dbReference>
<evidence type="ECO:0000259" key="2">
    <source>
        <dbReference type="PROSITE" id="PS50878"/>
    </source>
</evidence>
<dbReference type="Gene3D" id="3.30.70.270">
    <property type="match status" value="1"/>
</dbReference>
<dbReference type="PANTHER" id="PTHR47027">
    <property type="entry name" value="REVERSE TRANSCRIPTASE DOMAIN-CONTAINING PROTEIN"/>
    <property type="match status" value="1"/>
</dbReference>
<dbReference type="AlphaFoldDB" id="A0A3S3S4D3"/>
<evidence type="ECO:0000256" key="1">
    <source>
        <dbReference type="SAM" id="MobiDB-lite"/>
    </source>
</evidence>
<dbReference type="SUPFAM" id="SSF56672">
    <property type="entry name" value="DNA/RNA polymerases"/>
    <property type="match status" value="1"/>
</dbReference>
<dbReference type="Pfam" id="PF00078">
    <property type="entry name" value="RVT_1"/>
    <property type="match status" value="1"/>
</dbReference>
<dbReference type="PANTHER" id="PTHR47027:SF20">
    <property type="entry name" value="REVERSE TRANSCRIPTASE-LIKE PROTEIN WITH RNA-DIRECTED DNA POLYMERASE DOMAIN"/>
    <property type="match status" value="1"/>
</dbReference>
<proteinExistence type="predicted"/>
<dbReference type="PROSITE" id="PS50878">
    <property type="entry name" value="RT_POL"/>
    <property type="match status" value="1"/>
</dbReference>
<sequence length="431" mass="48441">MTGRSRELADALTSRRIDITCVQENKWTGAKARDIGEGYKLHYNGTKAQNGVGIAVSEKLRDSVVEVFRVSDRLMSLKIDAGSTTLRIISFGPDENITVGGDLNGHVGQERDGYRRVHGGHGFGHRNNDGCRALNCSVAHDLAQYLLQKEASAFDHLFQWRYQRESDPINKHRPTTPTSRHGPQTQHRPKTNQITQEGAVPEAWLTSTTISMSTVRCPVGSSPPFAIIVGVHQGSALSPLLFILYMDTVTSGLQKPHLWTLLYADDVLLASETRYELQQQAQKWKERLDTNCMRLNLKKTEYMECGPQTTGTIQLAGEDLKKASEFKYLGSVISSDGNLLPDVRARMNAAWMKWHQVTDGPTSWMRISENAWELHQSLTRCVKQGSDGQRPRGFRLKEDMKAANVMPEDAHDRVKWTRHCKTADSSARDKR</sequence>
<keyword evidence="3" id="KW-0548">Nucleotidyltransferase</keyword>
<feature type="compositionally biased region" description="Polar residues" evidence="1">
    <location>
        <begin position="175"/>
        <end position="196"/>
    </location>
</feature>
<protein>
    <submittedName>
        <fullName evidence="3">RNA-directed DNA polymerase from mobile element jockey-like protein</fullName>
    </submittedName>
</protein>
<dbReference type="SUPFAM" id="SSF56219">
    <property type="entry name" value="DNase I-like"/>
    <property type="match status" value="1"/>
</dbReference>
<keyword evidence="3" id="KW-0695">RNA-directed DNA polymerase</keyword>
<keyword evidence="4" id="KW-1185">Reference proteome</keyword>
<dbReference type="InterPro" id="IPR043502">
    <property type="entry name" value="DNA/RNA_pol_sf"/>
</dbReference>
<dbReference type="InterPro" id="IPR043128">
    <property type="entry name" value="Rev_trsase/Diguanyl_cyclase"/>
</dbReference>
<dbReference type="OrthoDB" id="418748at2759"/>
<accession>A0A3S3S4D3</accession>
<evidence type="ECO:0000313" key="4">
    <source>
        <dbReference type="Proteomes" id="UP000285301"/>
    </source>
</evidence>
<dbReference type="Proteomes" id="UP000285301">
    <property type="component" value="Unassembled WGS sequence"/>
</dbReference>